<name>A0AAJ3NAS5_9FLAO</name>
<evidence type="ECO:0000313" key="1">
    <source>
        <dbReference type="EMBL" id="OPB73595.1"/>
    </source>
</evidence>
<sequence length="657" mass="74267">MATTDWGVTPKDISVEWEHLTPYPPVQIIKIEAASNYFPGLTSTYSDFRIQVVQSIFNDGGVFYEVFDSNLNNGYINNAGVTAITVKVRYLNLENQIRINQGAIIFKLFGKDSSGNWQNINNANVLMSAYIKGNPSAIKTEKPFYTVYYNKESGTLSGETLVKIINNTENKVLEFENEGTFVTPASFTTQFNLNLSPNAVLPSSGEKNVPVFLWMNGVRFYAFSIQVLILDNGIAHTPQDMSFFIRKSTNEILLKTLRIINPFNKSFTITGPSWLTLSATSGIGNAFIDVRNVAPATLAAGDYSGDIKILFESHEIIVPVTMKVVVFYSHNFTEEYNFCLDDKILSVFKYTENAFFARINMEVLVKTPEKESVLTVPLTIPYFKDKCTVNIGEKINRYFLKNREEILSEPGVPNNFDNHVLFLPAVSKFTIEELDIDHNLLHKESFENIKFYPGKRPKCFPFLTNYDVRSHIEDSKTVFSFISGLVSSGELLDNALPENSLPQGSIARVKVEDSEGKINFGESKVITAANQSLNYFTMPILSENRVNVQWENQNLAMESITFTGDYALLNEYSHVIQKNVFTGDLDKFSTERVRKININTGFILKAETDLIDELVASLYCLLEIEGRYYSAKCISQKLTKEDSKRSLIEFDLEFQVS</sequence>
<gene>
    <name evidence="1" type="ORF">BAY32_11170</name>
</gene>
<accession>A0AAJ3NAS5</accession>
<dbReference type="EMBL" id="MAIC01000016">
    <property type="protein sequence ID" value="OPB73595.1"/>
    <property type="molecule type" value="Genomic_DNA"/>
</dbReference>
<protein>
    <submittedName>
        <fullName evidence="1">Uncharacterized protein</fullName>
    </submittedName>
</protein>
<dbReference type="RefSeq" id="WP_078402623.1">
    <property type="nucleotide sequence ID" value="NZ_CP016377.1"/>
</dbReference>
<proteinExistence type="predicted"/>
<evidence type="ECO:0000313" key="2">
    <source>
        <dbReference type="Proteomes" id="UP000190816"/>
    </source>
</evidence>
<dbReference type="AlphaFoldDB" id="A0AAJ3NAS5"/>
<comment type="caution">
    <text evidence="1">The sequence shown here is derived from an EMBL/GenBank/DDBJ whole genome shotgun (WGS) entry which is preliminary data.</text>
</comment>
<organism evidence="1 2">
    <name type="scientific">Elizabethkingia ursingii</name>
    <dbReference type="NCBI Taxonomy" id="1756150"/>
    <lineage>
        <taxon>Bacteria</taxon>
        <taxon>Pseudomonadati</taxon>
        <taxon>Bacteroidota</taxon>
        <taxon>Flavobacteriia</taxon>
        <taxon>Flavobacteriales</taxon>
        <taxon>Weeksellaceae</taxon>
        <taxon>Elizabethkingia</taxon>
    </lineage>
</organism>
<dbReference type="Proteomes" id="UP000190816">
    <property type="component" value="Unassembled WGS sequence"/>
</dbReference>
<dbReference type="KEGG" id="ego:BBD34_05050"/>
<reference evidence="1 2" key="1">
    <citation type="submission" date="2016-06" db="EMBL/GenBank/DDBJ databases">
        <authorList>
            <person name="Nicholson A.C."/>
        </authorList>
    </citation>
    <scope>NUCLEOTIDE SEQUENCE [LARGE SCALE GENOMIC DNA]</scope>
    <source>
        <strain evidence="1 2">G4123</strain>
    </source>
</reference>